<evidence type="ECO:0000256" key="7">
    <source>
        <dbReference type="SAM" id="Phobius"/>
    </source>
</evidence>
<feature type="transmembrane region" description="Helical" evidence="7">
    <location>
        <begin position="260"/>
        <end position="278"/>
    </location>
</feature>
<dbReference type="InterPro" id="IPR011701">
    <property type="entry name" value="MFS"/>
</dbReference>
<keyword evidence="3" id="KW-1003">Cell membrane</keyword>
<feature type="transmembrane region" description="Helical" evidence="7">
    <location>
        <begin position="75"/>
        <end position="95"/>
    </location>
</feature>
<organism evidence="9 10">
    <name type="scientific">Desulfosporosinus nitroreducens</name>
    <dbReference type="NCBI Taxonomy" id="2018668"/>
    <lineage>
        <taxon>Bacteria</taxon>
        <taxon>Bacillati</taxon>
        <taxon>Bacillota</taxon>
        <taxon>Clostridia</taxon>
        <taxon>Eubacteriales</taxon>
        <taxon>Desulfitobacteriaceae</taxon>
        <taxon>Desulfosporosinus</taxon>
    </lineage>
</organism>
<evidence type="ECO:0000313" key="9">
    <source>
        <dbReference type="EMBL" id="MDO0823169.1"/>
    </source>
</evidence>
<gene>
    <name evidence="9" type="ORF">M8H41_09930</name>
</gene>
<accession>A0ABT8QRG2</accession>
<keyword evidence="5 7" id="KW-1133">Transmembrane helix</keyword>
<evidence type="ECO:0000256" key="1">
    <source>
        <dbReference type="ARBA" id="ARBA00004651"/>
    </source>
</evidence>
<dbReference type="EMBL" id="JAMJEV010000007">
    <property type="protein sequence ID" value="MDO0823169.1"/>
    <property type="molecule type" value="Genomic_DNA"/>
</dbReference>
<dbReference type="InterPro" id="IPR036259">
    <property type="entry name" value="MFS_trans_sf"/>
</dbReference>
<evidence type="ECO:0000256" key="4">
    <source>
        <dbReference type="ARBA" id="ARBA00022692"/>
    </source>
</evidence>
<comment type="caution">
    <text evidence="9">The sequence shown here is derived from an EMBL/GenBank/DDBJ whole genome shotgun (WGS) entry which is preliminary data.</text>
</comment>
<dbReference type="SUPFAM" id="SSF103473">
    <property type="entry name" value="MFS general substrate transporter"/>
    <property type="match status" value="1"/>
</dbReference>
<evidence type="ECO:0000256" key="5">
    <source>
        <dbReference type="ARBA" id="ARBA00022989"/>
    </source>
</evidence>
<evidence type="ECO:0000256" key="6">
    <source>
        <dbReference type="ARBA" id="ARBA00023136"/>
    </source>
</evidence>
<feature type="transmembrane region" description="Helical" evidence="7">
    <location>
        <begin position="219"/>
        <end position="240"/>
    </location>
</feature>
<dbReference type="Proteomes" id="UP001176021">
    <property type="component" value="Unassembled WGS sequence"/>
</dbReference>
<keyword evidence="4 7" id="KW-0812">Transmembrane</keyword>
<proteinExistence type="predicted"/>
<dbReference type="PROSITE" id="PS50850">
    <property type="entry name" value="MFS"/>
    <property type="match status" value="1"/>
</dbReference>
<evidence type="ECO:0000256" key="2">
    <source>
        <dbReference type="ARBA" id="ARBA00022448"/>
    </source>
</evidence>
<comment type="subcellular location">
    <subcellularLocation>
        <location evidence="1">Cell membrane</location>
        <topology evidence="1">Multi-pass membrane protein</topology>
    </subcellularLocation>
</comment>
<name>A0ABT8QRG2_9FIRM</name>
<evidence type="ECO:0000256" key="3">
    <source>
        <dbReference type="ARBA" id="ARBA00022475"/>
    </source>
</evidence>
<dbReference type="Pfam" id="PF07690">
    <property type="entry name" value="MFS_1"/>
    <property type="match status" value="1"/>
</dbReference>
<feature type="transmembrane region" description="Helical" evidence="7">
    <location>
        <begin position="143"/>
        <end position="166"/>
    </location>
</feature>
<dbReference type="RefSeq" id="WP_302048670.1">
    <property type="nucleotide sequence ID" value="NZ_JAMJEV010000007.1"/>
</dbReference>
<feature type="domain" description="Major facilitator superfamily (MFS) profile" evidence="8">
    <location>
        <begin position="9"/>
        <end position="401"/>
    </location>
</feature>
<protein>
    <submittedName>
        <fullName evidence="9">MFS transporter</fullName>
    </submittedName>
</protein>
<dbReference type="InterPro" id="IPR020846">
    <property type="entry name" value="MFS_dom"/>
</dbReference>
<feature type="transmembrane region" description="Helical" evidence="7">
    <location>
        <begin position="44"/>
        <end position="63"/>
    </location>
</feature>
<reference evidence="9" key="1">
    <citation type="submission" date="2022-05" db="EMBL/GenBank/DDBJ databases">
        <title>Expanded diversity of anoxic marine methylotrophy in a Black Sea sulfate reducing microorganism.</title>
        <authorList>
            <person name="Fischer P.Q."/>
            <person name="Stams A.J.M."/>
            <person name="Villanueva L."/>
            <person name="Sousa D.Z."/>
        </authorList>
    </citation>
    <scope>NUCLEOTIDE SEQUENCE</scope>
    <source>
        <strain evidence="9">P130</strain>
    </source>
</reference>
<dbReference type="Gene3D" id="1.20.1250.20">
    <property type="entry name" value="MFS general substrate transporter like domains"/>
    <property type="match status" value="1"/>
</dbReference>
<feature type="transmembrane region" description="Helical" evidence="7">
    <location>
        <begin position="376"/>
        <end position="397"/>
    </location>
</feature>
<dbReference type="PANTHER" id="PTHR43266">
    <property type="entry name" value="MACROLIDE-EFFLUX PROTEIN"/>
    <property type="match status" value="1"/>
</dbReference>
<sequence length="406" mass="44522">MKKININNNLFLLLCGQLISQIGDKFYSLALAYWVLQTTHSPSLMGIVLFFSMAPAIMTGFFSGGIIDFFNRKTLMVNTDIIRGLVVSAVAVSYYAGALNILIIIAAQVILSICSAFFDPTVQAIIPQIVEKDELSKANAKSQFIGGIALVAGPLLGGICAVWLGYGFIFSFNALSFFIAALLATLLVIKPLTRAEHLKKRIRENIFDGYKYIFKNRSIILIVSVIAILHFFVGSVQVIMPVFAVTLKGNGAQNLGYIESFYGTGVILTGFLLSLTSINNKEKEFMYGGICFIGLVYALFGILSNLGIRDVFPYFLIFFSMSSAVVVISTCYRAILQKNVEYAMAGRVFGIIGSVGNFTYPVAMLIFGVLLDWFKYGQLLMFCGIITITLGLVLFMLNRQSTGVSV</sequence>
<evidence type="ECO:0000313" key="10">
    <source>
        <dbReference type="Proteomes" id="UP001176021"/>
    </source>
</evidence>
<feature type="transmembrane region" description="Helical" evidence="7">
    <location>
        <begin position="314"/>
        <end position="336"/>
    </location>
</feature>
<feature type="transmembrane region" description="Helical" evidence="7">
    <location>
        <begin position="172"/>
        <end position="193"/>
    </location>
</feature>
<keyword evidence="6 7" id="KW-0472">Membrane</keyword>
<keyword evidence="10" id="KW-1185">Reference proteome</keyword>
<feature type="transmembrane region" description="Helical" evidence="7">
    <location>
        <begin position="348"/>
        <end position="370"/>
    </location>
</feature>
<dbReference type="PANTHER" id="PTHR43266:SF2">
    <property type="entry name" value="MAJOR FACILITATOR SUPERFAMILY (MFS) PROFILE DOMAIN-CONTAINING PROTEIN"/>
    <property type="match status" value="1"/>
</dbReference>
<evidence type="ECO:0000259" key="8">
    <source>
        <dbReference type="PROSITE" id="PS50850"/>
    </source>
</evidence>
<keyword evidence="2" id="KW-0813">Transport</keyword>
<feature type="transmembrane region" description="Helical" evidence="7">
    <location>
        <begin position="285"/>
        <end position="308"/>
    </location>
</feature>
<dbReference type="CDD" id="cd06173">
    <property type="entry name" value="MFS_MefA_like"/>
    <property type="match status" value="1"/>
</dbReference>